<accession>A0ABT0M5D1</accession>
<evidence type="ECO:0000313" key="2">
    <source>
        <dbReference type="EMBL" id="MCL1630075.1"/>
    </source>
</evidence>
<comment type="caution">
    <text evidence="2">The sequence shown here is derived from an EMBL/GenBank/DDBJ whole genome shotgun (WGS) entry which is preliminary data.</text>
</comment>
<evidence type="ECO:0008006" key="4">
    <source>
        <dbReference type="Google" id="ProtNLM"/>
    </source>
</evidence>
<organism evidence="2 3">
    <name type="scientific">Roseinatronobacter domitianus</name>
    <dbReference type="NCBI Taxonomy" id="2940293"/>
    <lineage>
        <taxon>Bacteria</taxon>
        <taxon>Pseudomonadati</taxon>
        <taxon>Pseudomonadota</taxon>
        <taxon>Alphaproteobacteria</taxon>
        <taxon>Rhodobacterales</taxon>
        <taxon>Paracoccaceae</taxon>
        <taxon>Roseinatronobacter</taxon>
    </lineage>
</organism>
<evidence type="ECO:0000256" key="1">
    <source>
        <dbReference type="SAM" id="SignalP"/>
    </source>
</evidence>
<gene>
    <name evidence="2" type="ORF">M3N55_15195</name>
</gene>
<proteinExistence type="predicted"/>
<protein>
    <recommendedName>
        <fullName evidence="4">Lipoprotein</fullName>
    </recommendedName>
</protein>
<feature type="chain" id="PRO_5046349036" description="Lipoprotein" evidence="1">
    <location>
        <begin position="22"/>
        <end position="122"/>
    </location>
</feature>
<dbReference type="RefSeq" id="WP_249060685.1">
    <property type="nucleotide sequence ID" value="NZ_JALZWP010000023.1"/>
</dbReference>
<name>A0ABT0M5D1_9RHOB</name>
<evidence type="ECO:0000313" key="3">
    <source>
        <dbReference type="Proteomes" id="UP001202550"/>
    </source>
</evidence>
<keyword evidence="3" id="KW-1185">Reference proteome</keyword>
<reference evidence="2 3" key="1">
    <citation type="submission" date="2022-05" db="EMBL/GenBank/DDBJ databases">
        <title>Seasonal and diel survey of microbial diversity of the Tyrrhenian coast.</title>
        <authorList>
            <person name="Gattoni G."/>
            <person name="Corral P."/>
        </authorList>
    </citation>
    <scope>NUCLEOTIDE SEQUENCE [LARGE SCALE GENOMIC DNA]</scope>
    <source>
        <strain evidence="2 3">V10</strain>
    </source>
</reference>
<dbReference type="PROSITE" id="PS51257">
    <property type="entry name" value="PROKAR_LIPOPROTEIN"/>
    <property type="match status" value="1"/>
</dbReference>
<dbReference type="EMBL" id="JALZWP010000023">
    <property type="protein sequence ID" value="MCL1630075.1"/>
    <property type="molecule type" value="Genomic_DNA"/>
</dbReference>
<sequence length="122" mass="13378">MYKTTSALVIASALLAGCMPAELIGIAPDRSEIRIAFYPGGNVLDDLIIIDGVNHFGTAQYQMDDPVGDIGFRTTSGERVQAECVSVRQNFMGDDECARYEVYRSSFAPVPEGTTFNRPEMF</sequence>
<feature type="signal peptide" evidence="1">
    <location>
        <begin position="1"/>
        <end position="21"/>
    </location>
</feature>
<dbReference type="Proteomes" id="UP001202550">
    <property type="component" value="Unassembled WGS sequence"/>
</dbReference>
<keyword evidence="1" id="KW-0732">Signal</keyword>